<reference evidence="3" key="1">
    <citation type="submission" date="2022-11" db="UniProtKB">
        <authorList>
            <consortium name="WormBaseParasite"/>
        </authorList>
    </citation>
    <scope>IDENTIFICATION</scope>
</reference>
<proteinExistence type="predicted"/>
<sequence>MNFEDAAFTSNNTINESFYGIYSARYGDHMEKWLKYFNLSQFHFVDGEKLITEPVLEVNNFHNCFSIYANFSFVP</sequence>
<feature type="domain" description="Sulfotransferase" evidence="1">
    <location>
        <begin position="25"/>
        <end position="60"/>
    </location>
</feature>
<dbReference type="Pfam" id="PF00685">
    <property type="entry name" value="Sulfotransfer_1"/>
    <property type="match status" value="1"/>
</dbReference>
<organism evidence="2 3">
    <name type="scientific">Acrobeloides nanus</name>
    <dbReference type="NCBI Taxonomy" id="290746"/>
    <lineage>
        <taxon>Eukaryota</taxon>
        <taxon>Metazoa</taxon>
        <taxon>Ecdysozoa</taxon>
        <taxon>Nematoda</taxon>
        <taxon>Chromadorea</taxon>
        <taxon>Rhabditida</taxon>
        <taxon>Tylenchina</taxon>
        <taxon>Cephalobomorpha</taxon>
        <taxon>Cephaloboidea</taxon>
        <taxon>Cephalobidae</taxon>
        <taxon>Acrobeloides</taxon>
    </lineage>
</organism>
<dbReference type="AlphaFoldDB" id="A0A914EDA2"/>
<dbReference type="Gene3D" id="3.40.50.300">
    <property type="entry name" value="P-loop containing nucleotide triphosphate hydrolases"/>
    <property type="match status" value="1"/>
</dbReference>
<evidence type="ECO:0000313" key="2">
    <source>
        <dbReference type="Proteomes" id="UP000887540"/>
    </source>
</evidence>
<name>A0A914EDA2_9BILA</name>
<evidence type="ECO:0000313" key="3">
    <source>
        <dbReference type="WBParaSite" id="ACRNAN_scaffold7418.g10447.t1"/>
    </source>
</evidence>
<keyword evidence="2" id="KW-1185">Reference proteome</keyword>
<dbReference type="InterPro" id="IPR000863">
    <property type="entry name" value="Sulfotransferase_dom"/>
</dbReference>
<accession>A0A914EDA2</accession>
<dbReference type="SUPFAM" id="SSF52540">
    <property type="entry name" value="P-loop containing nucleoside triphosphate hydrolases"/>
    <property type="match status" value="1"/>
</dbReference>
<dbReference type="InterPro" id="IPR027417">
    <property type="entry name" value="P-loop_NTPase"/>
</dbReference>
<protein>
    <submittedName>
        <fullName evidence="3">Sulfotransferase domain-containing protein</fullName>
    </submittedName>
</protein>
<dbReference type="GO" id="GO:0008146">
    <property type="term" value="F:sulfotransferase activity"/>
    <property type="evidence" value="ECO:0007669"/>
    <property type="project" value="InterPro"/>
</dbReference>
<dbReference type="WBParaSite" id="ACRNAN_scaffold7418.g10447.t1">
    <property type="protein sequence ID" value="ACRNAN_scaffold7418.g10447.t1"/>
    <property type="gene ID" value="ACRNAN_scaffold7418.g10447"/>
</dbReference>
<dbReference type="Proteomes" id="UP000887540">
    <property type="component" value="Unplaced"/>
</dbReference>
<evidence type="ECO:0000259" key="1">
    <source>
        <dbReference type="Pfam" id="PF00685"/>
    </source>
</evidence>